<dbReference type="EMBL" id="BMLP01000004">
    <property type="protein sequence ID" value="GGO33834.1"/>
    <property type="molecule type" value="Genomic_DNA"/>
</dbReference>
<gene>
    <name evidence="8" type="ORF">GCM10010991_23790</name>
</gene>
<evidence type="ECO:0000313" key="9">
    <source>
        <dbReference type="Proteomes" id="UP000598196"/>
    </source>
</evidence>
<reference evidence="8 9" key="1">
    <citation type="journal article" date="2014" name="Int. J. Syst. Evol. Microbiol.">
        <title>Complete genome sequence of Corynebacterium casei LMG S-19264T (=DSM 44701T), isolated from a smear-ripened cheese.</title>
        <authorList>
            <consortium name="US DOE Joint Genome Institute (JGI-PGF)"/>
            <person name="Walter F."/>
            <person name="Albersmeier A."/>
            <person name="Kalinowski J."/>
            <person name="Ruckert C."/>
        </authorList>
    </citation>
    <scope>NUCLEOTIDE SEQUENCE [LARGE SCALE GENOMIC DNA]</scope>
    <source>
        <strain evidence="8 9">CGMCC 1.7029</strain>
    </source>
</reference>
<dbReference type="Pfam" id="PF25876">
    <property type="entry name" value="HH_MFP_RND"/>
    <property type="match status" value="1"/>
</dbReference>
<organism evidence="8 9">
    <name type="scientific">Gemmobacter aquaticus</name>
    <dbReference type="NCBI Taxonomy" id="490185"/>
    <lineage>
        <taxon>Bacteria</taxon>
        <taxon>Pseudomonadati</taxon>
        <taxon>Pseudomonadota</taxon>
        <taxon>Alphaproteobacteria</taxon>
        <taxon>Rhodobacterales</taxon>
        <taxon>Paracoccaceae</taxon>
        <taxon>Gemmobacter</taxon>
    </lineage>
</organism>
<dbReference type="InterPro" id="IPR006143">
    <property type="entry name" value="RND_pump_MFP"/>
</dbReference>
<dbReference type="GO" id="GO:0005886">
    <property type="term" value="C:plasma membrane"/>
    <property type="evidence" value="ECO:0007669"/>
    <property type="project" value="UniProtKB-SubCell"/>
</dbReference>
<dbReference type="PANTHER" id="PTHR30158:SF3">
    <property type="entry name" value="MULTIDRUG EFFLUX PUMP SUBUNIT ACRA-RELATED"/>
    <property type="match status" value="1"/>
</dbReference>
<feature type="domain" description="Multidrug resistance protein MdtA-like barrel-sandwich hybrid" evidence="5">
    <location>
        <begin position="60"/>
        <end position="201"/>
    </location>
</feature>
<dbReference type="InterPro" id="IPR058627">
    <property type="entry name" value="MdtA-like_C"/>
</dbReference>
<comment type="caution">
    <text evidence="8">The sequence shown here is derived from an EMBL/GenBank/DDBJ whole genome shotgun (WGS) entry which is preliminary data.</text>
</comment>
<comment type="subcellular location">
    <subcellularLocation>
        <location evidence="1">Cell envelope</location>
    </subcellularLocation>
</comment>
<accession>A0A917YKC7</accession>
<dbReference type="NCBIfam" id="TIGR01730">
    <property type="entry name" value="RND_mfp"/>
    <property type="match status" value="1"/>
</dbReference>
<evidence type="ECO:0000259" key="4">
    <source>
        <dbReference type="Pfam" id="PF25876"/>
    </source>
</evidence>
<feature type="domain" description="Multidrug resistance protein MdtA-like beta-barrel" evidence="6">
    <location>
        <begin position="206"/>
        <end position="295"/>
    </location>
</feature>
<evidence type="ECO:0000256" key="1">
    <source>
        <dbReference type="ARBA" id="ARBA00004196"/>
    </source>
</evidence>
<sequence length="384" mass="41172">MKRPLSFRILVAALCLPFLAPAAISQQGGEMPPTPVSFLELKPQPLPVINELPGRVSATRLAEVRPRISGIVLERVFEQGSTVKAGDVLYRIDPAPFRVRVASAEATLAKAKAGQLNAQDQQKRAQTLRDRNITAGVDLENAVTTLAQADADVAIAEAALAEAQLNLDYTEVKAPISGIIGRALVTEGALVTAQTEIMATIQQLDPVYVDFTQSSAELFKLRRALEVGELVAVDANTAQMRLYFDDGTEYEQPGEVLFSEATVDELTGQVTMRGEFPNTKNLLLPGLYVRVAVEQAVREHALAVPQMAVQRDAQGNAQVYVIGTDNKVSVRSIRLGTSVGSSWIVESGLNAGDKVVVEGAQKLFPGAAVVPEPWQPAATDAPQN</sequence>
<evidence type="ECO:0000259" key="6">
    <source>
        <dbReference type="Pfam" id="PF25944"/>
    </source>
</evidence>
<dbReference type="Gene3D" id="2.40.50.100">
    <property type="match status" value="1"/>
</dbReference>
<dbReference type="AlphaFoldDB" id="A0A917YKC7"/>
<dbReference type="GO" id="GO:0046677">
    <property type="term" value="P:response to antibiotic"/>
    <property type="evidence" value="ECO:0007669"/>
    <property type="project" value="TreeGrafter"/>
</dbReference>
<feature type="chain" id="PRO_5037402649" evidence="3">
    <location>
        <begin position="23"/>
        <end position="384"/>
    </location>
</feature>
<dbReference type="Pfam" id="PF25944">
    <property type="entry name" value="Beta-barrel_RND"/>
    <property type="match status" value="1"/>
</dbReference>
<dbReference type="InterPro" id="IPR058626">
    <property type="entry name" value="MdtA-like_b-barrel"/>
</dbReference>
<dbReference type="InterPro" id="IPR058624">
    <property type="entry name" value="MdtA-like_HH"/>
</dbReference>
<dbReference type="Pfam" id="PF25967">
    <property type="entry name" value="RND-MFP_C"/>
    <property type="match status" value="1"/>
</dbReference>
<protein>
    <submittedName>
        <fullName evidence="8">MexE family multidrug efflux RND transporter periplasmic adaptor subunit</fullName>
    </submittedName>
</protein>
<evidence type="ECO:0000259" key="7">
    <source>
        <dbReference type="Pfam" id="PF25967"/>
    </source>
</evidence>
<dbReference type="FunFam" id="2.40.420.20:FF:000001">
    <property type="entry name" value="Efflux RND transporter periplasmic adaptor subunit"/>
    <property type="match status" value="1"/>
</dbReference>
<evidence type="ECO:0000313" key="8">
    <source>
        <dbReference type="EMBL" id="GGO33834.1"/>
    </source>
</evidence>
<dbReference type="Pfam" id="PF25917">
    <property type="entry name" value="BSH_RND"/>
    <property type="match status" value="1"/>
</dbReference>
<dbReference type="PANTHER" id="PTHR30158">
    <property type="entry name" value="ACRA/E-RELATED COMPONENT OF DRUG EFFLUX TRANSPORTER"/>
    <property type="match status" value="1"/>
</dbReference>
<dbReference type="InterPro" id="IPR058625">
    <property type="entry name" value="MdtA-like_BSH"/>
</dbReference>
<feature type="domain" description="Multidrug resistance protein MdtA-like C-terminal permuted SH3" evidence="7">
    <location>
        <begin position="301"/>
        <end position="362"/>
    </location>
</feature>
<dbReference type="SUPFAM" id="SSF111369">
    <property type="entry name" value="HlyD-like secretion proteins"/>
    <property type="match status" value="1"/>
</dbReference>
<comment type="similarity">
    <text evidence="2">Belongs to the membrane fusion protein (MFP) (TC 8.A.1) family.</text>
</comment>
<evidence type="ECO:0000256" key="2">
    <source>
        <dbReference type="ARBA" id="ARBA00009477"/>
    </source>
</evidence>
<dbReference type="Gene3D" id="2.40.30.170">
    <property type="match status" value="1"/>
</dbReference>
<dbReference type="GO" id="GO:0022857">
    <property type="term" value="F:transmembrane transporter activity"/>
    <property type="evidence" value="ECO:0007669"/>
    <property type="project" value="InterPro"/>
</dbReference>
<feature type="domain" description="Multidrug resistance protein MdtA-like alpha-helical hairpin" evidence="4">
    <location>
        <begin position="102"/>
        <end position="170"/>
    </location>
</feature>
<evidence type="ECO:0000256" key="3">
    <source>
        <dbReference type="SAM" id="SignalP"/>
    </source>
</evidence>
<dbReference type="OrthoDB" id="9816569at2"/>
<keyword evidence="3" id="KW-0732">Signal</keyword>
<keyword evidence="9" id="KW-1185">Reference proteome</keyword>
<dbReference type="Gene3D" id="2.40.420.20">
    <property type="match status" value="1"/>
</dbReference>
<dbReference type="Proteomes" id="UP000598196">
    <property type="component" value="Unassembled WGS sequence"/>
</dbReference>
<dbReference type="Gene3D" id="1.10.287.470">
    <property type="entry name" value="Helix hairpin bin"/>
    <property type="match status" value="1"/>
</dbReference>
<feature type="signal peptide" evidence="3">
    <location>
        <begin position="1"/>
        <end position="22"/>
    </location>
</feature>
<dbReference type="RefSeq" id="WP_146287080.1">
    <property type="nucleotide sequence ID" value="NZ_BMLP01000004.1"/>
</dbReference>
<evidence type="ECO:0000259" key="5">
    <source>
        <dbReference type="Pfam" id="PF25917"/>
    </source>
</evidence>
<name>A0A917YKC7_9RHOB</name>
<proteinExistence type="inferred from homology"/>